<evidence type="ECO:0000256" key="3">
    <source>
        <dbReference type="ARBA" id="ARBA00022840"/>
    </source>
</evidence>
<evidence type="ECO:0000313" key="6">
    <source>
        <dbReference type="Proteomes" id="UP000013909"/>
    </source>
</evidence>
<dbReference type="SUPFAM" id="SSF52540">
    <property type="entry name" value="P-loop containing nucleoside triphosphate hydrolases"/>
    <property type="match status" value="1"/>
</dbReference>
<comment type="caution">
    <text evidence="5">The sequence shown here is derived from an EMBL/GenBank/DDBJ whole genome shotgun (WGS) entry which is preliminary data.</text>
</comment>
<dbReference type="RefSeq" id="WP_010855781.1">
    <property type="nucleotide sequence ID" value="NZ_AQHR01000095.1"/>
</dbReference>
<evidence type="ECO:0000313" key="5">
    <source>
        <dbReference type="EMBL" id="EON75873.1"/>
    </source>
</evidence>
<dbReference type="CDD" id="cd00009">
    <property type="entry name" value="AAA"/>
    <property type="match status" value="1"/>
</dbReference>
<name>R7ZP86_9BACT</name>
<dbReference type="OrthoDB" id="8064373at2"/>
<organism evidence="5 6">
    <name type="scientific">Lunatimonas lonarensis</name>
    <dbReference type="NCBI Taxonomy" id="1232681"/>
    <lineage>
        <taxon>Bacteria</taxon>
        <taxon>Pseudomonadati</taxon>
        <taxon>Bacteroidota</taxon>
        <taxon>Cytophagia</taxon>
        <taxon>Cytophagales</taxon>
        <taxon>Cyclobacteriaceae</taxon>
    </lineage>
</organism>
<dbReference type="InterPro" id="IPR047661">
    <property type="entry name" value="IstB"/>
</dbReference>
<dbReference type="InterPro" id="IPR003593">
    <property type="entry name" value="AAA+_ATPase"/>
</dbReference>
<sequence>MNNNQTIEKLRAMRLAAMSELHLQHVKNNSFNELTPDEYLALLTDHEWEDRQNRKTGRLLTQAGFRQKASIADINYVQPRNLEKNMFNRLATLDFIVRKQNIIVTGASGCGKSYLSQALGHQACLMGYRVYYTNTSRLLSMLKLSKVDGTYFGELKKIARVDLLILDDFGLQPFDNHAREALMDITDDRYTEKSMIVSSQIPVSAWYDLLGGEGTLADAFLDRIVNSSHRINLNGESMRKGILKNE</sequence>
<keyword evidence="2" id="KW-0547">Nucleotide-binding</keyword>
<comment type="similarity">
    <text evidence="1">Belongs to the IS21/IS1162 putative ATP-binding protein family.</text>
</comment>
<dbReference type="PANTHER" id="PTHR30050:SF4">
    <property type="entry name" value="ATP-BINDING PROTEIN RV3427C IN INSERTION SEQUENCE-RELATED"/>
    <property type="match status" value="1"/>
</dbReference>
<dbReference type="Gene3D" id="3.40.50.300">
    <property type="entry name" value="P-loop containing nucleotide triphosphate hydrolases"/>
    <property type="match status" value="1"/>
</dbReference>
<dbReference type="STRING" id="1232681.ADIS_3650"/>
<accession>R7ZP86</accession>
<dbReference type="PANTHER" id="PTHR30050">
    <property type="entry name" value="CHROMOSOMAL REPLICATION INITIATOR PROTEIN DNAA"/>
    <property type="match status" value="1"/>
</dbReference>
<dbReference type="GO" id="GO:0006260">
    <property type="term" value="P:DNA replication"/>
    <property type="evidence" value="ECO:0007669"/>
    <property type="project" value="TreeGrafter"/>
</dbReference>
<keyword evidence="6" id="KW-1185">Reference proteome</keyword>
<dbReference type="AlphaFoldDB" id="R7ZP86"/>
<dbReference type="InterPro" id="IPR028350">
    <property type="entry name" value="DNAC/IstB-like"/>
</dbReference>
<evidence type="ECO:0000259" key="4">
    <source>
        <dbReference type="SMART" id="SM00382"/>
    </source>
</evidence>
<dbReference type="InterPro" id="IPR002611">
    <property type="entry name" value="IstB_ATP-bd"/>
</dbReference>
<feature type="domain" description="AAA+ ATPase" evidence="4">
    <location>
        <begin position="98"/>
        <end position="230"/>
    </location>
</feature>
<protein>
    <submittedName>
        <fullName evidence="5">Mobile element protein</fullName>
    </submittedName>
</protein>
<reference evidence="5 6" key="1">
    <citation type="submission" date="2013-02" db="EMBL/GenBank/DDBJ databases">
        <title>A novel strain isolated from Lonar lake, Maharashtra, India.</title>
        <authorList>
            <person name="Singh A."/>
        </authorList>
    </citation>
    <scope>NUCLEOTIDE SEQUENCE [LARGE SCALE GENOMIC DNA]</scope>
    <source>
        <strain evidence="5 6">AK24</strain>
    </source>
</reference>
<dbReference type="PIRSF" id="PIRSF003073">
    <property type="entry name" value="DNAC_TnpB_IstB"/>
    <property type="match status" value="1"/>
</dbReference>
<proteinExistence type="inferred from homology"/>
<dbReference type="SMART" id="SM00382">
    <property type="entry name" value="AAA"/>
    <property type="match status" value="1"/>
</dbReference>
<dbReference type="PATRIC" id="fig|1288963.3.peg.3643"/>
<dbReference type="Pfam" id="PF01695">
    <property type="entry name" value="IstB_IS21"/>
    <property type="match status" value="1"/>
</dbReference>
<keyword evidence="3" id="KW-0067">ATP-binding</keyword>
<dbReference type="EMBL" id="AQHR01000095">
    <property type="protein sequence ID" value="EON75873.1"/>
    <property type="molecule type" value="Genomic_DNA"/>
</dbReference>
<gene>
    <name evidence="5" type="ORF">ADIS_3650</name>
</gene>
<dbReference type="InterPro" id="IPR027417">
    <property type="entry name" value="P-loop_NTPase"/>
</dbReference>
<evidence type="ECO:0000256" key="2">
    <source>
        <dbReference type="ARBA" id="ARBA00022741"/>
    </source>
</evidence>
<dbReference type="NCBIfam" id="NF038214">
    <property type="entry name" value="IS21_help_AAA"/>
    <property type="match status" value="1"/>
</dbReference>
<evidence type="ECO:0000256" key="1">
    <source>
        <dbReference type="ARBA" id="ARBA00008059"/>
    </source>
</evidence>
<dbReference type="GO" id="GO:0005524">
    <property type="term" value="F:ATP binding"/>
    <property type="evidence" value="ECO:0007669"/>
    <property type="project" value="UniProtKB-KW"/>
</dbReference>
<dbReference type="Proteomes" id="UP000013909">
    <property type="component" value="Unassembled WGS sequence"/>
</dbReference>